<accession>A0A8H4JKV3</accession>
<evidence type="ECO:0000313" key="2">
    <source>
        <dbReference type="EMBL" id="KAF4428919.1"/>
    </source>
</evidence>
<proteinExistence type="predicted"/>
<gene>
    <name evidence="2" type="ORF">F53441_14032</name>
</gene>
<feature type="coiled-coil region" evidence="1">
    <location>
        <begin position="238"/>
        <end position="301"/>
    </location>
</feature>
<keyword evidence="3" id="KW-1185">Reference proteome</keyword>
<comment type="caution">
    <text evidence="2">The sequence shown here is derived from an EMBL/GenBank/DDBJ whole genome shotgun (WGS) entry which is preliminary data.</text>
</comment>
<organism evidence="2 3">
    <name type="scientific">Fusarium austroafricanum</name>
    <dbReference type="NCBI Taxonomy" id="2364996"/>
    <lineage>
        <taxon>Eukaryota</taxon>
        <taxon>Fungi</taxon>
        <taxon>Dikarya</taxon>
        <taxon>Ascomycota</taxon>
        <taxon>Pezizomycotina</taxon>
        <taxon>Sordariomycetes</taxon>
        <taxon>Hypocreomycetidae</taxon>
        <taxon>Hypocreales</taxon>
        <taxon>Nectriaceae</taxon>
        <taxon>Fusarium</taxon>
        <taxon>Fusarium concolor species complex</taxon>
    </lineage>
</organism>
<dbReference type="Proteomes" id="UP000605986">
    <property type="component" value="Unassembled WGS sequence"/>
</dbReference>
<reference evidence="2" key="1">
    <citation type="submission" date="2020-01" db="EMBL/GenBank/DDBJ databases">
        <title>Identification and distribution of gene clusters putatively required for synthesis of sphingolipid metabolism inhibitors in phylogenetically diverse species of the filamentous fungus Fusarium.</title>
        <authorList>
            <person name="Kim H.-S."/>
            <person name="Busman M."/>
            <person name="Brown D.W."/>
            <person name="Divon H."/>
            <person name="Uhlig S."/>
            <person name="Proctor R.H."/>
        </authorList>
    </citation>
    <scope>NUCLEOTIDE SEQUENCE</scope>
    <source>
        <strain evidence="2">NRRL 53441</strain>
    </source>
</reference>
<name>A0A8H4JKV3_9HYPO</name>
<evidence type="ECO:0000313" key="3">
    <source>
        <dbReference type="Proteomes" id="UP000605986"/>
    </source>
</evidence>
<evidence type="ECO:0000256" key="1">
    <source>
        <dbReference type="SAM" id="Coils"/>
    </source>
</evidence>
<protein>
    <submittedName>
        <fullName evidence="2">Uncharacterized protein</fullName>
    </submittedName>
</protein>
<dbReference type="AlphaFoldDB" id="A0A8H4JKV3"/>
<keyword evidence="1" id="KW-0175">Coiled coil</keyword>
<sequence length="303" mass="35430">MAQVTDPEPKVKGKAVGLLSLPEQTNQETMLEYLREKVKALDLETKSASTKNFENALENHKEEILYETPVKVYLNYDIDEISRNWLSARHEASNKLPKIRSILQRLESSIDHESRMKYYLKDAIDEITRNWLSTQFEAYAKDVNLEHVGERLKSTIDRETKLKGEVQFLKKNKTILENQLRQSYLILTKYRMGEHHHTLEDGKRQMIGKLHEKFLNEGILTDDPARLLAHIQGLGKMIMNLKIGTENLENENEELEESGDFFAELEIARFKAYIQAREDFIAELEEEKKEFEKEMNELASQQD</sequence>
<dbReference type="EMBL" id="JAADJG010001018">
    <property type="protein sequence ID" value="KAF4428919.1"/>
    <property type="molecule type" value="Genomic_DNA"/>
</dbReference>